<keyword evidence="5" id="KW-1185">Reference proteome</keyword>
<dbReference type="Proteomes" id="UP000271464">
    <property type="component" value="Unassembled WGS sequence"/>
</dbReference>
<dbReference type="RefSeq" id="WP_075549572.1">
    <property type="nucleotide sequence ID" value="NZ_CADEAW010000028.1"/>
</dbReference>
<evidence type="ECO:0000313" key="2">
    <source>
        <dbReference type="EMBL" id="VAZ86660.1"/>
    </source>
</evidence>
<evidence type="ECO:0000313" key="1">
    <source>
        <dbReference type="EMBL" id="ORC10636.1"/>
    </source>
</evidence>
<protein>
    <recommendedName>
        <fullName evidence="7">DUF4242 domain-containing protein</fullName>
    </recommendedName>
</protein>
<evidence type="ECO:0000313" key="3">
    <source>
        <dbReference type="EMBL" id="VAZ93751.1"/>
    </source>
</evidence>
<reference evidence="1 4" key="1">
    <citation type="submission" date="2017-02" db="EMBL/GenBank/DDBJ databases">
        <title>Mycobacterium kansasii genomes.</title>
        <authorList>
            <person name="Borowka P."/>
            <person name="Strapagiel D."/>
            <person name="Marciniak B."/>
            <person name="Lach J."/>
            <person name="Bakula Z."/>
            <person name="Van Ingen J."/>
            <person name="Safianowska A."/>
            <person name="Brzostek A."/>
            <person name="Dziadek J."/>
            <person name="Jagielski T."/>
        </authorList>
    </citation>
    <scope>NUCLEOTIDE SEQUENCE [LARGE SCALE GENOMIC DNA]</scope>
    <source>
        <strain evidence="1 4">12MK</strain>
    </source>
</reference>
<gene>
    <name evidence="1" type="ORF">B4U45_28175</name>
    <name evidence="2" type="ORF">LAUMK42_05513</name>
    <name evidence="3" type="ORF">LAUMK4_02574</name>
</gene>
<dbReference type="EMBL" id="UPHM01000056">
    <property type="protein sequence ID" value="VAZ93751.1"/>
    <property type="molecule type" value="Genomic_DNA"/>
</dbReference>
<dbReference type="InterPro" id="IPR042557">
    <property type="entry name" value="SCO4226"/>
</dbReference>
<dbReference type="Gene3D" id="3.30.70.3090">
    <property type="entry name" value="ORF SCO4226, nickel-binding ferredoxin-like monomer"/>
    <property type="match status" value="1"/>
</dbReference>
<dbReference type="GeneID" id="66601305"/>
<dbReference type="Pfam" id="PF14026">
    <property type="entry name" value="SCO4226-like"/>
    <property type="match status" value="1"/>
</dbReference>
<dbReference type="EMBL" id="MWQA01000001">
    <property type="protein sequence ID" value="ORC10636.1"/>
    <property type="molecule type" value="Genomic_DNA"/>
</dbReference>
<dbReference type="OrthoDB" id="9800027at2"/>
<evidence type="ECO:0000313" key="4">
    <source>
        <dbReference type="Proteomes" id="UP000192335"/>
    </source>
</evidence>
<accession>A0A1X0LIK4</accession>
<evidence type="ECO:0008006" key="7">
    <source>
        <dbReference type="Google" id="ProtNLM"/>
    </source>
</evidence>
<dbReference type="Proteomes" id="UP000279331">
    <property type="component" value="Unassembled WGS sequence"/>
</dbReference>
<sequence length="89" mass="9864">MPIFMVERTYAEKLEPSFEVADGINRINAEEGVRWLYSFLSADKRKTYCLYEAPSPEAIRTAASRAGLPADVIVEVSQRVLPDGASADI</sequence>
<evidence type="ECO:0000313" key="5">
    <source>
        <dbReference type="Proteomes" id="UP000271464"/>
    </source>
</evidence>
<evidence type="ECO:0000313" key="6">
    <source>
        <dbReference type="Proteomes" id="UP000279331"/>
    </source>
</evidence>
<comment type="caution">
    <text evidence="2">The sequence shown here is derived from an EMBL/GenBank/DDBJ whole genome shotgun (WGS) entry which is preliminary data.</text>
</comment>
<name>A0A1X0LIK4_9MYCO</name>
<reference evidence="5 6" key="2">
    <citation type="submission" date="2018-09" db="EMBL/GenBank/DDBJ databases">
        <authorList>
            <person name="Tagini F."/>
        </authorList>
    </citation>
    <scope>NUCLEOTIDE SEQUENCE [LARGE SCALE GENOMIC DNA]</scope>
    <source>
        <strain evidence="3 5">MK4</strain>
        <strain evidence="2 6">MK42</strain>
    </source>
</reference>
<dbReference type="InterPro" id="IPR025336">
    <property type="entry name" value="SCO4226-like"/>
</dbReference>
<dbReference type="AlphaFoldDB" id="A0A1X0LIK4"/>
<dbReference type="EMBL" id="UPHL01000160">
    <property type="protein sequence ID" value="VAZ86660.1"/>
    <property type="molecule type" value="Genomic_DNA"/>
</dbReference>
<dbReference type="Proteomes" id="UP000192335">
    <property type="component" value="Unassembled WGS sequence"/>
</dbReference>
<proteinExistence type="predicted"/>
<organism evidence="2 6">
    <name type="scientific">Mycobacterium persicum</name>
    <dbReference type="NCBI Taxonomy" id="1487726"/>
    <lineage>
        <taxon>Bacteria</taxon>
        <taxon>Bacillati</taxon>
        <taxon>Actinomycetota</taxon>
        <taxon>Actinomycetes</taxon>
        <taxon>Mycobacteriales</taxon>
        <taxon>Mycobacteriaceae</taxon>
        <taxon>Mycobacterium</taxon>
    </lineage>
</organism>